<accession>A0ABP5FJK5</accession>
<evidence type="ECO:0008006" key="3">
    <source>
        <dbReference type="Google" id="ProtNLM"/>
    </source>
</evidence>
<dbReference type="Proteomes" id="UP001501285">
    <property type="component" value="Unassembled WGS sequence"/>
</dbReference>
<gene>
    <name evidence="1" type="ORF">GCM10009740_16900</name>
</gene>
<sequence length="78" mass="8707">MTMTAKKPRSKQLNLRVTFEAEEFLQAVARERGLMGGPGLRPDQPNVSAAVRFLMGKADERYKPLDLTLDWDRSGGDA</sequence>
<protein>
    <recommendedName>
        <fullName evidence="3">Centromere-binding protein ParB C-terminal domain-containing protein</fullName>
    </recommendedName>
</protein>
<keyword evidence="2" id="KW-1185">Reference proteome</keyword>
<dbReference type="EMBL" id="BAAANB010000008">
    <property type="protein sequence ID" value="GAA2027847.1"/>
    <property type="molecule type" value="Genomic_DNA"/>
</dbReference>
<evidence type="ECO:0000313" key="2">
    <source>
        <dbReference type="Proteomes" id="UP001501285"/>
    </source>
</evidence>
<evidence type="ECO:0000313" key="1">
    <source>
        <dbReference type="EMBL" id="GAA2027847.1"/>
    </source>
</evidence>
<reference evidence="2" key="1">
    <citation type="journal article" date="2019" name="Int. J. Syst. Evol. Microbiol.">
        <title>The Global Catalogue of Microorganisms (GCM) 10K type strain sequencing project: providing services to taxonomists for standard genome sequencing and annotation.</title>
        <authorList>
            <consortium name="The Broad Institute Genomics Platform"/>
            <consortium name="The Broad Institute Genome Sequencing Center for Infectious Disease"/>
            <person name="Wu L."/>
            <person name="Ma J."/>
        </authorList>
    </citation>
    <scope>NUCLEOTIDE SEQUENCE [LARGE SCALE GENOMIC DNA]</scope>
    <source>
        <strain evidence="2">JCM 14283</strain>
    </source>
</reference>
<organism evidence="1 2">
    <name type="scientific">Terrabacter terrae</name>
    <dbReference type="NCBI Taxonomy" id="318434"/>
    <lineage>
        <taxon>Bacteria</taxon>
        <taxon>Bacillati</taxon>
        <taxon>Actinomycetota</taxon>
        <taxon>Actinomycetes</taxon>
        <taxon>Micrococcales</taxon>
        <taxon>Intrasporangiaceae</taxon>
        <taxon>Terrabacter</taxon>
    </lineage>
</organism>
<dbReference type="RefSeq" id="WP_256796275.1">
    <property type="nucleotide sequence ID" value="NZ_BAAANB010000008.1"/>
</dbReference>
<proteinExistence type="predicted"/>
<comment type="caution">
    <text evidence="1">The sequence shown here is derived from an EMBL/GenBank/DDBJ whole genome shotgun (WGS) entry which is preliminary data.</text>
</comment>
<name>A0ABP5FJK5_9MICO</name>